<dbReference type="KEGG" id="psh:Psest_4400"/>
<dbReference type="EMBL" id="CP003073">
    <property type="protein sequence ID" value="AGA88866.1"/>
    <property type="molecule type" value="Genomic_DNA"/>
</dbReference>
<organism evidence="1 2">
    <name type="scientific">Stutzerimonas stutzeri RCH2</name>
    <dbReference type="NCBI Taxonomy" id="644801"/>
    <lineage>
        <taxon>Bacteria</taxon>
        <taxon>Pseudomonadati</taxon>
        <taxon>Pseudomonadota</taxon>
        <taxon>Gammaproteobacteria</taxon>
        <taxon>Pseudomonadales</taxon>
        <taxon>Pseudomonadaceae</taxon>
        <taxon>Stutzerimonas</taxon>
    </lineage>
</organism>
<dbReference type="HOGENOM" id="CLU_3029039_0_0_6"/>
<evidence type="ECO:0000313" key="1">
    <source>
        <dbReference type="EMBL" id="AGA88866.1"/>
    </source>
</evidence>
<keyword evidence="1" id="KW-0614">Plasmid</keyword>
<dbReference type="AlphaFoldDB" id="L0GS88"/>
<sequence>MPHLTLRLPDETLKQVDELREMLEKQNGIPVNRADALRMLIAKGIEQRLKEDAKK</sequence>
<name>L0GS88_STUST</name>
<reference evidence="1 2" key="1">
    <citation type="submission" date="2011-10" db="EMBL/GenBank/DDBJ databases">
        <title>Complete sequence of plasmid 2 of Pseudomonas stutzeri RCH2.</title>
        <authorList>
            <consortium name="US DOE Joint Genome Institute"/>
            <person name="Lucas S."/>
            <person name="Han J."/>
            <person name="Lapidus A."/>
            <person name="Cheng J.-F."/>
            <person name="Goodwin L."/>
            <person name="Pitluck S."/>
            <person name="Peters L."/>
            <person name="Ovchinnikova G."/>
            <person name="Zeytun A."/>
            <person name="Lu M."/>
            <person name="Detter J.C."/>
            <person name="Han C."/>
            <person name="Tapia R."/>
            <person name="Land M."/>
            <person name="Hauser L."/>
            <person name="Kyrpides N."/>
            <person name="Ivanova N."/>
            <person name="Pagani I."/>
            <person name="Chakraborty R."/>
            <person name="Arkin A."/>
            <person name="Dehal P."/>
            <person name="Wall J."/>
            <person name="Hazen T."/>
            <person name="Woyke T."/>
        </authorList>
    </citation>
    <scope>NUCLEOTIDE SEQUENCE [LARGE SCALE GENOMIC DNA]</scope>
    <source>
        <strain evidence="1 2">RCH2</strain>
        <plasmid evidence="2">Plasmid pPSEST02</plasmid>
    </source>
</reference>
<proteinExistence type="predicted"/>
<dbReference type="Proteomes" id="UP000010820">
    <property type="component" value="Plasmid pPSEST02"/>
</dbReference>
<dbReference type="RefSeq" id="WP_015279016.1">
    <property type="nucleotide sequence ID" value="NC_019938.1"/>
</dbReference>
<geneLocation type="plasmid" evidence="1 2">
    <name>pPSEST02</name>
</geneLocation>
<accession>L0GS88</accession>
<gene>
    <name evidence="1" type="ORF">Psest_4400</name>
</gene>
<evidence type="ECO:0008006" key="3">
    <source>
        <dbReference type="Google" id="ProtNLM"/>
    </source>
</evidence>
<protein>
    <recommendedName>
        <fullName evidence="3">Ribbon-helix-helix protein, copG family</fullName>
    </recommendedName>
</protein>
<evidence type="ECO:0000313" key="2">
    <source>
        <dbReference type="Proteomes" id="UP000010820"/>
    </source>
</evidence>
<dbReference type="PATRIC" id="fig|644801.3.peg.4296"/>